<dbReference type="EMBL" id="VCQV01000004">
    <property type="protein sequence ID" value="TWP37974.1"/>
    <property type="molecule type" value="Genomic_DNA"/>
</dbReference>
<accession>A0A563E821</accession>
<dbReference type="Gene3D" id="3.40.50.1820">
    <property type="entry name" value="alpha/beta hydrolase"/>
    <property type="match status" value="1"/>
</dbReference>
<dbReference type="SUPFAM" id="SSF53474">
    <property type="entry name" value="alpha/beta-Hydrolases"/>
    <property type="match status" value="1"/>
</dbReference>
<dbReference type="AlphaFoldDB" id="A0A563E821"/>
<evidence type="ECO:0000259" key="1">
    <source>
        <dbReference type="Pfam" id="PF12697"/>
    </source>
</evidence>
<comment type="caution">
    <text evidence="2">The sequence shown here is derived from an EMBL/GenBank/DDBJ whole genome shotgun (WGS) entry which is preliminary data.</text>
</comment>
<reference evidence="2 3" key="2">
    <citation type="submission" date="2019-08" db="EMBL/GenBank/DDBJ databases">
        <title>Jejuicoccus antrihumi gen. nov., sp. nov., a new member of the family Dermacoccaceae isolated from a cave.</title>
        <authorList>
            <person name="Schumann P."/>
            <person name="Kim I.S."/>
        </authorList>
    </citation>
    <scope>NUCLEOTIDE SEQUENCE [LARGE SCALE GENOMIC DNA]</scope>
    <source>
        <strain evidence="2 3">C5-26</strain>
    </source>
</reference>
<dbReference type="InterPro" id="IPR029058">
    <property type="entry name" value="AB_hydrolase_fold"/>
</dbReference>
<dbReference type="OrthoDB" id="3366509at2"/>
<evidence type="ECO:0000313" key="2">
    <source>
        <dbReference type="EMBL" id="TWP37974.1"/>
    </source>
</evidence>
<dbReference type="Pfam" id="PF12697">
    <property type="entry name" value="Abhydrolase_6"/>
    <property type="match status" value="1"/>
</dbReference>
<evidence type="ECO:0000313" key="3">
    <source>
        <dbReference type="Proteomes" id="UP000320244"/>
    </source>
</evidence>
<gene>
    <name evidence="2" type="ORF">FGL98_04505</name>
</gene>
<dbReference type="GO" id="GO:0003824">
    <property type="term" value="F:catalytic activity"/>
    <property type="evidence" value="ECO:0007669"/>
    <property type="project" value="UniProtKB-ARBA"/>
</dbReference>
<dbReference type="InterPro" id="IPR000073">
    <property type="entry name" value="AB_hydrolase_1"/>
</dbReference>
<feature type="domain" description="AB hydrolase-1" evidence="1">
    <location>
        <begin position="30"/>
        <end position="189"/>
    </location>
</feature>
<name>A0A563E821_9MICO</name>
<protein>
    <submittedName>
        <fullName evidence="2">Lysophospholipase</fullName>
    </submittedName>
</protein>
<dbReference type="Proteomes" id="UP000320244">
    <property type="component" value="Unassembled WGS sequence"/>
</dbReference>
<proteinExistence type="predicted"/>
<reference evidence="2 3" key="1">
    <citation type="submission" date="2019-05" db="EMBL/GenBank/DDBJ databases">
        <authorList>
            <person name="Lee S.D."/>
        </authorList>
    </citation>
    <scope>NUCLEOTIDE SEQUENCE [LARGE SCALE GENOMIC DNA]</scope>
    <source>
        <strain evidence="2 3">C5-26</strain>
    </source>
</reference>
<sequence length="216" mass="23722">MPGWEAGPVVDGARPFLVGPRAQTPDAIALVLHGGHPDSMERTSRRDLPLIRMLPIARDIERRSKGRVGAAVLRYAVRGWNDPHKSPVRDAVWALERLRGRFPGKPLGIVGHSMGGRVCLELAGRDDVAGVVALAPWRADSYGEDVFAETPLLVVHGRYDTVTDPRASADLVRRVRTAGGRATYLSLPDKHAMMLRARTWHRTASLFLMDTLLTGD</sequence>
<organism evidence="2 3">
    <name type="scientific">Leekyejoonella antrihumi</name>
    <dbReference type="NCBI Taxonomy" id="1660198"/>
    <lineage>
        <taxon>Bacteria</taxon>
        <taxon>Bacillati</taxon>
        <taxon>Actinomycetota</taxon>
        <taxon>Actinomycetes</taxon>
        <taxon>Micrococcales</taxon>
        <taxon>Dermacoccaceae</taxon>
        <taxon>Leekyejoonella</taxon>
    </lineage>
</organism>
<keyword evidence="3" id="KW-1185">Reference proteome</keyword>
<dbReference type="RefSeq" id="WP_146315544.1">
    <property type="nucleotide sequence ID" value="NZ_VCQV01000004.1"/>
</dbReference>